<reference evidence="1" key="1">
    <citation type="submission" date="2022-07" db="EMBL/GenBank/DDBJ databases">
        <title>Phylogenomic reconstructions and comparative analyses of Kickxellomycotina fungi.</title>
        <authorList>
            <person name="Reynolds N.K."/>
            <person name="Stajich J.E."/>
            <person name="Barry K."/>
            <person name="Grigoriev I.V."/>
            <person name="Crous P."/>
            <person name="Smith M.E."/>
        </authorList>
    </citation>
    <scope>NUCLEOTIDE SEQUENCE</scope>
    <source>
        <strain evidence="1">Benny 63K</strain>
    </source>
</reference>
<dbReference type="Proteomes" id="UP001150581">
    <property type="component" value="Unassembled WGS sequence"/>
</dbReference>
<comment type="caution">
    <text evidence="1">The sequence shown here is derived from an EMBL/GenBank/DDBJ whole genome shotgun (WGS) entry which is preliminary data.</text>
</comment>
<evidence type="ECO:0000313" key="2">
    <source>
        <dbReference type="Proteomes" id="UP001150581"/>
    </source>
</evidence>
<proteinExistence type="predicted"/>
<protein>
    <submittedName>
        <fullName evidence="1">Uncharacterized protein</fullName>
    </submittedName>
</protein>
<dbReference type="EMBL" id="JANBPG010000316">
    <property type="protein sequence ID" value="KAJ1897624.1"/>
    <property type="molecule type" value="Genomic_DNA"/>
</dbReference>
<organism evidence="1 2">
    <name type="scientific">Kickxella alabastrina</name>
    <dbReference type="NCBI Taxonomy" id="61397"/>
    <lineage>
        <taxon>Eukaryota</taxon>
        <taxon>Fungi</taxon>
        <taxon>Fungi incertae sedis</taxon>
        <taxon>Zoopagomycota</taxon>
        <taxon>Kickxellomycotina</taxon>
        <taxon>Kickxellomycetes</taxon>
        <taxon>Kickxellales</taxon>
        <taxon>Kickxellaceae</taxon>
        <taxon>Kickxella</taxon>
    </lineage>
</organism>
<sequence length="935" mass="100824">MNYSLVATTSDTIRVWDFGISELKQQAAGPSYLHGRRKTSELSADIGSSKQGDRASVSMKAAHTANETSGIIDGISCASWAASGSSFVVSGKGNVIRQYSKDGESLQDIYLGDKGGRASTMDIVAVQHYGPNSKSLFVANNTTRQVRHWDFVKNDYGSECLKHTSDISCMAVNTKRKLVVSATSQGGEIAVYNMLLKTRSDLRSATHRALTCVDISSGLRSQIVVGSEDGLLQLFENTRAGAAPVKTYSHIHAAPLRGIAFHPINNSSIVSVGLDGRIVITDSNNYASGRGSGGGSGAMDIAVGSPLTCLSSCHDPFVIGTGTIDGEALLYDIRSPTKPLWRGSVGAQRAVVSIGLSQGEAMGKGDLSQPFQSSEDIAPNQWESRATSRSVSVRSGHASSDEDATDIFGVDSRQAASFRVSTAGNACDNNMAPPAATGAISRRTSRFLPPQHPSIGRYRSALAEYQSNQPAKSSAPKVRPKNPYSPIVPVKRPLPEDDGLFADENMSIMRDDRSFMDLLSPTKLETTAYESKSAIIESSRRDILSSLSRANGTAALEVEYRVRQSLPPVETRSEVQSTGNIGAGRYSSFSRTDYERDSAKPQPKEPFERSMAAASESLEPSPIAQPLQPDRRHYGSRSHDVGDSMMEMFTPERKKCRVTAPVASSFSFVRGDPSSSIPRDIVSQLLSKHSTPLDVEPRHSLPAEAKNAKSLTSVSASACNFASRPAGAELREPAAKSGPRLDDRPDQEKHASSYEPPAAVAFKSPNRLLIGRPVRHSPAKHRSSQLFEKPAKAPAPMPTPKAVFAVQAETALLPDTATAAARLPAASAAGLGSISSSVLQNLLSDALAPLREQISGEIRNLHLDMIRQNFVYQEQIDALRQECNEAKVLRQEMEQLRRENEQLKRYVPFYNFVEDGNARPAKPNNDRVPDAARPG</sequence>
<gene>
    <name evidence="1" type="ORF">LPJ66_003257</name>
</gene>
<accession>A0ACC1IN98</accession>
<evidence type="ECO:0000313" key="1">
    <source>
        <dbReference type="EMBL" id="KAJ1897624.1"/>
    </source>
</evidence>
<name>A0ACC1IN98_9FUNG</name>
<keyword evidence="2" id="KW-1185">Reference proteome</keyword>